<dbReference type="RefSeq" id="XP_009542445.1">
    <property type="nucleotide sequence ID" value="XM_009544150.1"/>
</dbReference>
<dbReference type="InParanoid" id="W4KKK7"/>
<gene>
    <name evidence="1" type="ORF">HETIRDRAFT_309304</name>
</gene>
<dbReference type="Proteomes" id="UP000030671">
    <property type="component" value="Unassembled WGS sequence"/>
</dbReference>
<keyword evidence="2" id="KW-1185">Reference proteome</keyword>
<dbReference type="EMBL" id="KI925455">
    <property type="protein sequence ID" value="ETW85601.1"/>
    <property type="molecule type" value="Genomic_DNA"/>
</dbReference>
<protein>
    <submittedName>
        <fullName evidence="1">Uncharacterized protein</fullName>
    </submittedName>
</protein>
<dbReference type="KEGG" id="hir:HETIRDRAFT_309304"/>
<evidence type="ECO:0000313" key="2">
    <source>
        <dbReference type="Proteomes" id="UP000030671"/>
    </source>
</evidence>
<name>W4KKK7_HETIT</name>
<reference evidence="1 2" key="1">
    <citation type="journal article" date="2012" name="New Phytol.">
        <title>Insight into trade-off between wood decay and parasitism from the genome of a fungal forest pathogen.</title>
        <authorList>
            <person name="Olson A."/>
            <person name="Aerts A."/>
            <person name="Asiegbu F."/>
            <person name="Belbahri L."/>
            <person name="Bouzid O."/>
            <person name="Broberg A."/>
            <person name="Canback B."/>
            <person name="Coutinho P.M."/>
            <person name="Cullen D."/>
            <person name="Dalman K."/>
            <person name="Deflorio G."/>
            <person name="van Diepen L.T."/>
            <person name="Dunand C."/>
            <person name="Duplessis S."/>
            <person name="Durling M."/>
            <person name="Gonthier P."/>
            <person name="Grimwood J."/>
            <person name="Fossdal C.G."/>
            <person name="Hansson D."/>
            <person name="Henrissat B."/>
            <person name="Hietala A."/>
            <person name="Himmelstrand K."/>
            <person name="Hoffmeister D."/>
            <person name="Hogberg N."/>
            <person name="James T.Y."/>
            <person name="Karlsson M."/>
            <person name="Kohler A."/>
            <person name="Kues U."/>
            <person name="Lee Y.H."/>
            <person name="Lin Y.C."/>
            <person name="Lind M."/>
            <person name="Lindquist E."/>
            <person name="Lombard V."/>
            <person name="Lucas S."/>
            <person name="Lunden K."/>
            <person name="Morin E."/>
            <person name="Murat C."/>
            <person name="Park J."/>
            <person name="Raffaello T."/>
            <person name="Rouze P."/>
            <person name="Salamov A."/>
            <person name="Schmutz J."/>
            <person name="Solheim H."/>
            <person name="Stahlberg J."/>
            <person name="Velez H."/>
            <person name="de Vries R.P."/>
            <person name="Wiebenga A."/>
            <person name="Woodward S."/>
            <person name="Yakovlev I."/>
            <person name="Garbelotto M."/>
            <person name="Martin F."/>
            <person name="Grigoriev I.V."/>
            <person name="Stenlid J."/>
        </authorList>
    </citation>
    <scope>NUCLEOTIDE SEQUENCE [LARGE SCALE GENOMIC DNA]</scope>
    <source>
        <strain evidence="1 2">TC 32-1</strain>
    </source>
</reference>
<dbReference type="HOGENOM" id="CLU_2996727_0_0_1"/>
<evidence type="ECO:0000313" key="1">
    <source>
        <dbReference type="EMBL" id="ETW85601.1"/>
    </source>
</evidence>
<sequence>MGGFGFTSNSWRHHEIDRAMMNTKLYGRVSKPVVISGPVVGPRRSQVFLVPFREEQV</sequence>
<dbReference type="GeneID" id="20669664"/>
<accession>W4KKK7</accession>
<proteinExistence type="predicted"/>
<dbReference type="AlphaFoldDB" id="W4KKK7"/>
<organism evidence="1 2">
    <name type="scientific">Heterobasidion irregulare (strain TC 32-1)</name>
    <dbReference type="NCBI Taxonomy" id="747525"/>
    <lineage>
        <taxon>Eukaryota</taxon>
        <taxon>Fungi</taxon>
        <taxon>Dikarya</taxon>
        <taxon>Basidiomycota</taxon>
        <taxon>Agaricomycotina</taxon>
        <taxon>Agaricomycetes</taxon>
        <taxon>Russulales</taxon>
        <taxon>Bondarzewiaceae</taxon>
        <taxon>Heterobasidion</taxon>
        <taxon>Heterobasidion annosum species complex</taxon>
    </lineage>
</organism>